<reference evidence="7 8" key="1">
    <citation type="submission" date="2017-11" db="EMBL/GenBank/DDBJ databases">
        <title>Draft genome sequence of environmental isolate Aeromonas cavernicola sp. nov. MDC 2508.</title>
        <authorList>
            <person name="Colston S.M."/>
            <person name="Navarro A."/>
            <person name="Martinez-Murcia A.J."/>
            <person name="Graf J."/>
        </authorList>
    </citation>
    <scope>NUCLEOTIDE SEQUENCE [LARGE SCALE GENOMIC DNA]</scope>
    <source>
        <strain evidence="7 8">MDC 2508</strain>
    </source>
</reference>
<proteinExistence type="inferred from homology"/>
<feature type="non-terminal residue" evidence="7">
    <location>
        <position position="400"/>
    </location>
</feature>
<dbReference type="EMBL" id="PGGC01000196">
    <property type="protein sequence ID" value="PJG57576.1"/>
    <property type="molecule type" value="Genomic_DNA"/>
</dbReference>
<dbReference type="Proteomes" id="UP000235861">
    <property type="component" value="Unassembled WGS sequence"/>
</dbReference>
<dbReference type="OrthoDB" id="9806579at2"/>
<organism evidence="7 8">
    <name type="scientific">Aeromonas cavernicola</name>
    <dbReference type="NCBI Taxonomy" id="1006623"/>
    <lineage>
        <taxon>Bacteria</taxon>
        <taxon>Pseudomonadati</taxon>
        <taxon>Pseudomonadota</taxon>
        <taxon>Gammaproteobacteria</taxon>
        <taxon>Aeromonadales</taxon>
        <taxon>Aeromonadaceae</taxon>
        <taxon>Aeromonas</taxon>
    </lineage>
</organism>
<dbReference type="NCBIfam" id="TIGR00543">
    <property type="entry name" value="isochor_syn"/>
    <property type="match status" value="1"/>
</dbReference>
<comment type="similarity">
    <text evidence="2">Belongs to the isochorismate synthase family.</text>
</comment>
<keyword evidence="4" id="KW-0413">Isomerase</keyword>
<dbReference type="InterPro" id="IPR005801">
    <property type="entry name" value="ADC_synthase"/>
</dbReference>
<dbReference type="InterPro" id="IPR004561">
    <property type="entry name" value="IsoChor_synthase"/>
</dbReference>
<feature type="domain" description="Chorismate-utilising enzyme C-terminal" evidence="6">
    <location>
        <begin position="112"/>
        <end position="364"/>
    </location>
</feature>
<dbReference type="Gene3D" id="3.60.120.10">
    <property type="entry name" value="Anthranilate synthase"/>
    <property type="match status" value="1"/>
</dbReference>
<evidence type="ECO:0000259" key="6">
    <source>
        <dbReference type="Pfam" id="PF00425"/>
    </source>
</evidence>
<comment type="caution">
    <text evidence="7">The sequence shown here is derived from an EMBL/GenBank/DDBJ whole genome shotgun (WGS) entry which is preliminary data.</text>
</comment>
<dbReference type="AlphaFoldDB" id="A0A2H9U0J4"/>
<dbReference type="GO" id="GO:0008909">
    <property type="term" value="F:isochorismate synthase activity"/>
    <property type="evidence" value="ECO:0007669"/>
    <property type="project" value="UniProtKB-EC"/>
</dbReference>
<dbReference type="PANTHER" id="PTHR42839:SF2">
    <property type="entry name" value="ISOCHORISMATE SYNTHASE ENTC"/>
    <property type="match status" value="1"/>
</dbReference>
<dbReference type="Pfam" id="PF00425">
    <property type="entry name" value="Chorismate_bind"/>
    <property type="match status" value="1"/>
</dbReference>
<evidence type="ECO:0000313" key="8">
    <source>
        <dbReference type="Proteomes" id="UP000235861"/>
    </source>
</evidence>
<dbReference type="GO" id="GO:0009697">
    <property type="term" value="P:salicylic acid biosynthetic process"/>
    <property type="evidence" value="ECO:0007669"/>
    <property type="project" value="TreeGrafter"/>
</dbReference>
<gene>
    <name evidence="7" type="ORF">CUC53_17195</name>
</gene>
<comment type="catalytic activity">
    <reaction evidence="1">
        <text>chorismate = isochorismate</text>
        <dbReference type="Rhea" id="RHEA:18985"/>
        <dbReference type="ChEBI" id="CHEBI:29748"/>
        <dbReference type="ChEBI" id="CHEBI:29780"/>
        <dbReference type="EC" id="5.4.4.2"/>
    </reaction>
</comment>
<name>A0A2H9U0J4_9GAMM</name>
<dbReference type="PANTHER" id="PTHR42839">
    <property type="entry name" value="ISOCHORISMATE SYNTHASE ENTC"/>
    <property type="match status" value="1"/>
</dbReference>
<dbReference type="SUPFAM" id="SSF56322">
    <property type="entry name" value="ADC synthase"/>
    <property type="match status" value="1"/>
</dbReference>
<accession>A0A2H9U0J4</accession>
<sequence>MGDPIQEGEWPAAKAAKLDTSCCFASGDRVLVTTGVRDSFTGINPDQLLTRLRQLRQQGVTNPLVIGAIPFDTEAPWHLVIPEQWQWCERADLLPTNDCQLQGQVREVTGAAHYQGAVRSALQQFDQGSLEKVVLSRAIDVQSAEQTSPSQAYGSLLAQNPGAYVFQIPLPEGETLLGASPELLVARSEMAVVSNPLAGSRPRHAFADQQAASADLLGAQKDRYEHALVADAVAAALSPFCHELEVPREPQVIATPTMWHLSTRIAGRLHEPSAALALALALHPTPAVCGTPLSVARQTIARLEGYDRQFYCGAVGWMDADGNGEWVVTIRCGLLTDTQLRLYAGAGIVQGSSPEAEWQETAAKLGRPRGKGHQRLHAMTSGSRLSRPKARNMVPSLAAV</sequence>
<evidence type="ECO:0000256" key="1">
    <source>
        <dbReference type="ARBA" id="ARBA00000799"/>
    </source>
</evidence>
<protein>
    <recommendedName>
        <fullName evidence="3">isochorismate synthase</fullName>
        <ecNumber evidence="3">5.4.4.2</ecNumber>
    </recommendedName>
    <alternativeName>
        <fullName evidence="5">Isochorismate mutase</fullName>
    </alternativeName>
</protein>
<evidence type="ECO:0000313" key="7">
    <source>
        <dbReference type="EMBL" id="PJG57576.1"/>
    </source>
</evidence>
<keyword evidence="8" id="KW-1185">Reference proteome</keyword>
<dbReference type="EC" id="5.4.4.2" evidence="3"/>
<dbReference type="InterPro" id="IPR015890">
    <property type="entry name" value="Chorismate_C"/>
</dbReference>
<evidence type="ECO:0000256" key="5">
    <source>
        <dbReference type="ARBA" id="ARBA00041564"/>
    </source>
</evidence>
<evidence type="ECO:0000256" key="2">
    <source>
        <dbReference type="ARBA" id="ARBA00005297"/>
    </source>
</evidence>
<evidence type="ECO:0000256" key="4">
    <source>
        <dbReference type="ARBA" id="ARBA00023235"/>
    </source>
</evidence>
<dbReference type="RefSeq" id="WP_100295254.1">
    <property type="nucleotide sequence ID" value="NZ_PGGC01000196.1"/>
</dbReference>
<evidence type="ECO:0000256" key="3">
    <source>
        <dbReference type="ARBA" id="ARBA00012824"/>
    </source>
</evidence>